<proteinExistence type="predicted"/>
<dbReference type="EMBL" id="CP003642">
    <property type="protein sequence ID" value="AFZ25238.1"/>
    <property type="molecule type" value="Genomic_DNA"/>
</dbReference>
<sequence length="303" mass="33419">MQGNFNPSFQYNFLQSRDGYDLIDTSGSYISAIRTSDPGCYEQKFALNSVQRTNGWIFFAPGGGAGSKLHNIILTRLDPAPPSPCIAANTVNGVYQSVSQVTDNSVQDIWHSPTAISFESGKQLQSIVTYHVANYDLTRQNNAIERFFFTREYGFTRWEAWIPLSRCTSENGANSPVCNPYSPQNLLKGRCEVSNPIPGTSIWGNQQWVRVDCRDSTNYIALSNPVIPLTSTMARTNNLLDVDSDSVFAAQPVVSWNVQGAGSYHVAGNDNFTGWEIAANSQYNVLTYGSYVQGLPVGTSYAR</sequence>
<evidence type="ECO:0000313" key="2">
    <source>
        <dbReference type="Proteomes" id="UP000010475"/>
    </source>
</evidence>
<accession>K9WYG4</accession>
<evidence type="ECO:0000313" key="1">
    <source>
        <dbReference type="EMBL" id="AFZ25238.1"/>
    </source>
</evidence>
<name>K9WYG4_9NOST</name>
<dbReference type="AlphaFoldDB" id="K9WYG4"/>
<dbReference type="Proteomes" id="UP000010475">
    <property type="component" value="Chromosome"/>
</dbReference>
<organism evidence="1 2">
    <name type="scientific">Cylindrospermum stagnale PCC 7417</name>
    <dbReference type="NCBI Taxonomy" id="56107"/>
    <lineage>
        <taxon>Bacteria</taxon>
        <taxon>Bacillati</taxon>
        <taxon>Cyanobacteriota</taxon>
        <taxon>Cyanophyceae</taxon>
        <taxon>Nostocales</taxon>
        <taxon>Nostocaceae</taxon>
        <taxon>Cylindrospermum</taxon>
    </lineage>
</organism>
<dbReference type="KEGG" id="csg:Cylst_3067"/>
<reference evidence="1 2" key="1">
    <citation type="submission" date="2012-06" db="EMBL/GenBank/DDBJ databases">
        <title>Finished chromosome of genome of Cylindrospermum stagnale PCC 7417.</title>
        <authorList>
            <consortium name="US DOE Joint Genome Institute"/>
            <person name="Gugger M."/>
            <person name="Coursin T."/>
            <person name="Rippka R."/>
            <person name="Tandeau De Marsac N."/>
            <person name="Huntemann M."/>
            <person name="Wei C.-L."/>
            <person name="Han J."/>
            <person name="Detter J.C."/>
            <person name="Han C."/>
            <person name="Tapia R."/>
            <person name="Chen A."/>
            <person name="Kyrpides N."/>
            <person name="Mavromatis K."/>
            <person name="Markowitz V."/>
            <person name="Szeto E."/>
            <person name="Ivanova N."/>
            <person name="Pagani I."/>
            <person name="Pati A."/>
            <person name="Goodwin L."/>
            <person name="Nordberg H.P."/>
            <person name="Cantor M.N."/>
            <person name="Hua S.X."/>
            <person name="Woyke T."/>
            <person name="Kerfeld C.A."/>
        </authorList>
    </citation>
    <scope>NUCLEOTIDE SEQUENCE [LARGE SCALE GENOMIC DNA]</scope>
    <source>
        <strain evidence="1 2">PCC 7417</strain>
    </source>
</reference>
<keyword evidence="2" id="KW-1185">Reference proteome</keyword>
<protein>
    <submittedName>
        <fullName evidence="1">Uncharacterized protein</fullName>
    </submittedName>
</protein>
<dbReference type="HOGENOM" id="CLU_917413_0_0_3"/>
<gene>
    <name evidence="1" type="ORF">Cylst_3067</name>
</gene>